<gene>
    <name evidence="1" type="ORF">ACFL6M_03435</name>
</gene>
<evidence type="ECO:0000313" key="1">
    <source>
        <dbReference type="EMBL" id="MFC1572633.1"/>
    </source>
</evidence>
<protein>
    <recommendedName>
        <fullName evidence="3">DUF2330 domain-containing protein</fullName>
    </recommendedName>
</protein>
<name>A0ABV6YJW4_UNCEI</name>
<proteinExistence type="predicted"/>
<dbReference type="Proteomes" id="UP001593833">
    <property type="component" value="Unassembled WGS sequence"/>
</dbReference>
<dbReference type="EMBL" id="JBHPKH010000026">
    <property type="protein sequence ID" value="MFC1572633.1"/>
    <property type="molecule type" value="Genomic_DNA"/>
</dbReference>
<organism evidence="1 2">
    <name type="scientific">Eiseniibacteriota bacterium</name>
    <dbReference type="NCBI Taxonomy" id="2212470"/>
    <lineage>
        <taxon>Bacteria</taxon>
        <taxon>Candidatus Eiseniibacteriota</taxon>
    </lineage>
</organism>
<keyword evidence="2" id="KW-1185">Reference proteome</keyword>
<sequence>MKISTALDCAASRAGALCLLGLVLLAALGSTARADGMFVSRLRHADIREPEQKALIYYHDGVEDLVLSVRYEGAPEDFGWIVPLPAVPELAAEDPERGVLGFADLQCARIPHLVGPLQEEG</sequence>
<comment type="caution">
    <text evidence="1">The sequence shown here is derived from an EMBL/GenBank/DDBJ whole genome shotgun (WGS) entry which is preliminary data.</text>
</comment>
<evidence type="ECO:0008006" key="3">
    <source>
        <dbReference type="Google" id="ProtNLM"/>
    </source>
</evidence>
<reference evidence="1 2" key="1">
    <citation type="submission" date="2024-09" db="EMBL/GenBank/DDBJ databases">
        <authorList>
            <person name="D'Angelo T."/>
        </authorList>
    </citation>
    <scope>NUCLEOTIDE SEQUENCE [LARGE SCALE GENOMIC DNA]</scope>
    <source>
        <strain evidence="1">SAG AM-320-E07</strain>
    </source>
</reference>
<accession>A0ABV6YJW4</accession>
<evidence type="ECO:0000313" key="2">
    <source>
        <dbReference type="Proteomes" id="UP001593833"/>
    </source>
</evidence>